<proteinExistence type="predicted"/>
<dbReference type="AlphaFoldDB" id="A0A485M715"/>
<dbReference type="Gene3D" id="3.40.50.1000">
    <property type="entry name" value="HAD superfamily/HAD-like"/>
    <property type="match status" value="1"/>
</dbReference>
<dbReference type="InterPro" id="IPR023214">
    <property type="entry name" value="HAD_sf"/>
</dbReference>
<protein>
    <submittedName>
        <fullName evidence="4">Phosphoserine phosphatase</fullName>
        <ecNumber evidence="4">3.1.3.3</ecNumber>
    </submittedName>
</protein>
<keyword evidence="3" id="KW-0460">Magnesium</keyword>
<dbReference type="NCBIfam" id="TIGR01490">
    <property type="entry name" value="HAD-SF-IB-hyp1"/>
    <property type="match status" value="1"/>
</dbReference>
<dbReference type="InterPro" id="IPR036412">
    <property type="entry name" value="HAD-like_sf"/>
</dbReference>
<keyword evidence="1" id="KW-0479">Metal-binding</keyword>
<dbReference type="EMBL" id="CAADRM010000157">
    <property type="protein sequence ID" value="VFU18675.1"/>
    <property type="molecule type" value="Genomic_DNA"/>
</dbReference>
<name>A0A485M715_9ZZZZ</name>
<dbReference type="SUPFAM" id="SSF56784">
    <property type="entry name" value="HAD-like"/>
    <property type="match status" value="1"/>
</dbReference>
<dbReference type="InterPro" id="IPR050582">
    <property type="entry name" value="HAD-like_SerB"/>
</dbReference>
<dbReference type="InterPro" id="IPR006385">
    <property type="entry name" value="HAD_hydro_SerB1"/>
</dbReference>
<gene>
    <name evidence="4" type="primary">serB</name>
    <name evidence="4" type="ORF">SCFA_890019</name>
</gene>
<dbReference type="NCBIfam" id="TIGR01488">
    <property type="entry name" value="HAD-SF-IB"/>
    <property type="match status" value="1"/>
</dbReference>
<dbReference type="CDD" id="cd02612">
    <property type="entry name" value="HAD_PGPPase"/>
    <property type="match status" value="1"/>
</dbReference>
<dbReference type="PANTHER" id="PTHR43344">
    <property type="entry name" value="PHOSPHOSERINE PHOSPHATASE"/>
    <property type="match status" value="1"/>
</dbReference>
<dbReference type="GO" id="GO:0016787">
    <property type="term" value="F:hydrolase activity"/>
    <property type="evidence" value="ECO:0007669"/>
    <property type="project" value="UniProtKB-KW"/>
</dbReference>
<evidence type="ECO:0000256" key="3">
    <source>
        <dbReference type="ARBA" id="ARBA00022842"/>
    </source>
</evidence>
<evidence type="ECO:0000313" key="4">
    <source>
        <dbReference type="EMBL" id="VFU18675.1"/>
    </source>
</evidence>
<accession>A0A485M715</accession>
<organism evidence="4">
    <name type="scientific">anaerobic digester metagenome</name>
    <dbReference type="NCBI Taxonomy" id="1263854"/>
    <lineage>
        <taxon>unclassified sequences</taxon>
        <taxon>metagenomes</taxon>
        <taxon>ecological metagenomes</taxon>
    </lineage>
</organism>
<dbReference type="GO" id="GO:0046872">
    <property type="term" value="F:metal ion binding"/>
    <property type="evidence" value="ECO:0007669"/>
    <property type="project" value="UniProtKB-KW"/>
</dbReference>
<sequence length="215" mass="24492">MDHTITWANSGLSSVKFARKHGLVPASHLVKSIFKIILYRLSLLDIEQWYEKNMAMLSGTSLKDMDRFCSLWFEEMMKKTIYREAAELILSHRDRGHRVAVISNSPRFFVKPVADALSITDMICTEVEAKDGVLTGRLVKPLCYGEGKRVYAIRWAGLNGIDLSQSYFYTDSFFDIPLMKTVGHPVATNPDMRLRRAALAYGWPILTFARMGAFE</sequence>
<dbReference type="EC" id="3.1.3.3" evidence="4"/>
<dbReference type="PANTHER" id="PTHR43344:SF13">
    <property type="entry name" value="PHOSPHATASE RV3661-RELATED"/>
    <property type="match status" value="1"/>
</dbReference>
<keyword evidence="2 4" id="KW-0378">Hydrolase</keyword>
<dbReference type="Gene3D" id="1.20.1440.100">
    <property type="entry name" value="SG protein - dephosphorylation function"/>
    <property type="match status" value="1"/>
</dbReference>
<dbReference type="Pfam" id="PF12710">
    <property type="entry name" value="HAD"/>
    <property type="match status" value="1"/>
</dbReference>
<reference evidence="4" key="1">
    <citation type="submission" date="2019-03" db="EMBL/GenBank/DDBJ databases">
        <authorList>
            <person name="Hao L."/>
        </authorList>
    </citation>
    <scope>NUCLEOTIDE SEQUENCE</scope>
</reference>
<evidence type="ECO:0000256" key="1">
    <source>
        <dbReference type="ARBA" id="ARBA00022723"/>
    </source>
</evidence>
<evidence type="ECO:0000256" key="2">
    <source>
        <dbReference type="ARBA" id="ARBA00022801"/>
    </source>
</evidence>